<accession>A0ABQ7Q026</accession>
<sequence>MLWDILYRGHLLIINKKIVRKCQNRINENDPNKQQRHDKTSNSIKNESDSYFVFKSIGFDHQNASHLMHDVISTFLLFYDFLENDTSKKYKNIFFVAVRAKSRNGFRFIAALVF</sequence>
<organism evidence="1 2">
    <name type="scientific">Plutella xylostella</name>
    <name type="common">Diamondback moth</name>
    <name type="synonym">Plutella maculipennis</name>
    <dbReference type="NCBI Taxonomy" id="51655"/>
    <lineage>
        <taxon>Eukaryota</taxon>
        <taxon>Metazoa</taxon>
        <taxon>Ecdysozoa</taxon>
        <taxon>Arthropoda</taxon>
        <taxon>Hexapoda</taxon>
        <taxon>Insecta</taxon>
        <taxon>Pterygota</taxon>
        <taxon>Neoptera</taxon>
        <taxon>Endopterygota</taxon>
        <taxon>Lepidoptera</taxon>
        <taxon>Glossata</taxon>
        <taxon>Ditrysia</taxon>
        <taxon>Yponomeutoidea</taxon>
        <taxon>Plutellidae</taxon>
        <taxon>Plutella</taxon>
    </lineage>
</organism>
<dbReference type="Proteomes" id="UP000823941">
    <property type="component" value="Chromosome 24"/>
</dbReference>
<proteinExistence type="predicted"/>
<comment type="caution">
    <text evidence="1">The sequence shown here is derived from an EMBL/GenBank/DDBJ whole genome shotgun (WGS) entry which is preliminary data.</text>
</comment>
<keyword evidence="2" id="KW-1185">Reference proteome</keyword>
<protein>
    <submittedName>
        <fullName evidence="1">Uncharacterized protein</fullName>
    </submittedName>
</protein>
<evidence type="ECO:0000313" key="2">
    <source>
        <dbReference type="Proteomes" id="UP000823941"/>
    </source>
</evidence>
<gene>
    <name evidence="1" type="ORF">JYU34_018126</name>
</gene>
<name>A0ABQ7Q026_PLUXY</name>
<evidence type="ECO:0000313" key="1">
    <source>
        <dbReference type="EMBL" id="KAG7298494.1"/>
    </source>
</evidence>
<reference evidence="1 2" key="1">
    <citation type="submission" date="2021-06" db="EMBL/GenBank/DDBJ databases">
        <title>A haploid diamondback moth (Plutella xylostella L.) genome assembly resolves 31 chromosomes and identifies a diamide resistance mutation.</title>
        <authorList>
            <person name="Ward C.M."/>
            <person name="Perry K.D."/>
            <person name="Baker G."/>
            <person name="Powis K."/>
            <person name="Heckel D.G."/>
            <person name="Baxter S.W."/>
        </authorList>
    </citation>
    <scope>NUCLEOTIDE SEQUENCE [LARGE SCALE GENOMIC DNA]</scope>
    <source>
        <strain evidence="1 2">LV</strain>
        <tissue evidence="1">Single pupa</tissue>
    </source>
</reference>
<dbReference type="EMBL" id="JAHIBW010000024">
    <property type="protein sequence ID" value="KAG7298494.1"/>
    <property type="molecule type" value="Genomic_DNA"/>
</dbReference>